<feature type="non-terminal residue" evidence="1">
    <location>
        <position position="146"/>
    </location>
</feature>
<dbReference type="SUPFAM" id="SSF48403">
    <property type="entry name" value="Ankyrin repeat"/>
    <property type="match status" value="1"/>
</dbReference>
<reference evidence="1 2" key="1">
    <citation type="submission" date="2022-03" db="EMBL/GenBank/DDBJ databases">
        <authorList>
            <person name="Nunn A."/>
            <person name="Chopra R."/>
            <person name="Nunn A."/>
            <person name="Contreras Garrido A."/>
        </authorList>
    </citation>
    <scope>NUCLEOTIDE SEQUENCE [LARGE SCALE GENOMIC DNA]</scope>
</reference>
<dbReference type="PANTHER" id="PTHR24128:SF24">
    <property type="entry name" value="ANKYRIN REPEAT PROTEIN"/>
    <property type="match status" value="1"/>
</dbReference>
<protein>
    <submittedName>
        <fullName evidence="1">Uncharacterized protein</fullName>
    </submittedName>
</protein>
<evidence type="ECO:0000313" key="1">
    <source>
        <dbReference type="EMBL" id="CAH2071050.1"/>
    </source>
</evidence>
<name>A0AAU9SQN9_THLAR</name>
<keyword evidence="2" id="KW-1185">Reference proteome</keyword>
<dbReference type="Proteomes" id="UP000836841">
    <property type="component" value="Chromosome 6"/>
</dbReference>
<dbReference type="EMBL" id="OU466862">
    <property type="protein sequence ID" value="CAH2071050.1"/>
    <property type="molecule type" value="Genomic_DNA"/>
</dbReference>
<gene>
    <name evidence="1" type="ORF">TAV2_LOCUS20156</name>
</gene>
<accession>A0AAU9SQN9</accession>
<proteinExistence type="predicted"/>
<dbReference type="Gene3D" id="1.25.40.20">
    <property type="entry name" value="Ankyrin repeat-containing domain"/>
    <property type="match status" value="1"/>
</dbReference>
<dbReference type="AlphaFoldDB" id="A0AAU9SQN9"/>
<dbReference type="PANTHER" id="PTHR24128">
    <property type="entry name" value="HOMEOBOX PROTEIN WARIAI"/>
    <property type="match status" value="1"/>
</dbReference>
<evidence type="ECO:0000313" key="2">
    <source>
        <dbReference type="Proteomes" id="UP000836841"/>
    </source>
</evidence>
<sequence length="146" mass="16297">MSIVVDVNVVSDSDMIARDVNLGGSSSTSPQDDNIYERLKKAAQDDNIYERQYRKTLRVQTHFAMELMTLKPSLASKLNVSGFSPIHLALLNNHIRMVRGLVSIKGRGRITPLHHVAGIGDAELLNEFLLACPIEIWNSMILLREA</sequence>
<organism evidence="1 2">
    <name type="scientific">Thlaspi arvense</name>
    <name type="common">Field penny-cress</name>
    <dbReference type="NCBI Taxonomy" id="13288"/>
    <lineage>
        <taxon>Eukaryota</taxon>
        <taxon>Viridiplantae</taxon>
        <taxon>Streptophyta</taxon>
        <taxon>Embryophyta</taxon>
        <taxon>Tracheophyta</taxon>
        <taxon>Spermatophyta</taxon>
        <taxon>Magnoliopsida</taxon>
        <taxon>eudicotyledons</taxon>
        <taxon>Gunneridae</taxon>
        <taxon>Pentapetalae</taxon>
        <taxon>rosids</taxon>
        <taxon>malvids</taxon>
        <taxon>Brassicales</taxon>
        <taxon>Brassicaceae</taxon>
        <taxon>Thlaspideae</taxon>
        <taxon>Thlaspi</taxon>
    </lineage>
</organism>
<dbReference type="InterPro" id="IPR036770">
    <property type="entry name" value="Ankyrin_rpt-contain_sf"/>
</dbReference>